<evidence type="ECO:0000313" key="3">
    <source>
        <dbReference type="Proteomes" id="UP000642829"/>
    </source>
</evidence>
<dbReference type="AlphaFoldDB" id="A0A8J3GCC4"/>
<dbReference type="RefSeq" id="WP_189512884.1">
    <property type="nucleotide sequence ID" value="NZ_BMXG01000006.1"/>
</dbReference>
<feature type="domain" description="DUF374" evidence="1">
    <location>
        <begin position="85"/>
        <end position="147"/>
    </location>
</feature>
<organism evidence="2 3">
    <name type="scientific">Cerasicoccus arenae</name>
    <dbReference type="NCBI Taxonomy" id="424488"/>
    <lineage>
        <taxon>Bacteria</taxon>
        <taxon>Pseudomonadati</taxon>
        <taxon>Verrucomicrobiota</taxon>
        <taxon>Opitutia</taxon>
        <taxon>Puniceicoccales</taxon>
        <taxon>Cerasicoccaceae</taxon>
        <taxon>Cerasicoccus</taxon>
    </lineage>
</organism>
<proteinExistence type="predicted"/>
<gene>
    <name evidence="2" type="ORF">GCM10007047_11690</name>
</gene>
<evidence type="ECO:0000259" key="1">
    <source>
        <dbReference type="Pfam" id="PF04028"/>
    </source>
</evidence>
<dbReference type="InterPro" id="IPR007172">
    <property type="entry name" value="DUF374"/>
</dbReference>
<reference evidence="2" key="2">
    <citation type="submission" date="2020-09" db="EMBL/GenBank/DDBJ databases">
        <authorList>
            <person name="Sun Q."/>
            <person name="Kim S."/>
        </authorList>
    </citation>
    <scope>NUCLEOTIDE SEQUENCE</scope>
    <source>
        <strain evidence="2">KCTC 12870</strain>
    </source>
</reference>
<name>A0A8J3GCC4_9BACT</name>
<dbReference type="Pfam" id="PF04028">
    <property type="entry name" value="DUF374"/>
    <property type="match status" value="1"/>
</dbReference>
<dbReference type="EMBL" id="BMXG01000006">
    <property type="protein sequence ID" value="GHB97522.1"/>
    <property type="molecule type" value="Genomic_DNA"/>
</dbReference>
<protein>
    <recommendedName>
        <fullName evidence="1">DUF374 domain-containing protein</fullName>
    </recommendedName>
</protein>
<evidence type="ECO:0000313" key="2">
    <source>
        <dbReference type="EMBL" id="GHB97522.1"/>
    </source>
</evidence>
<dbReference type="Proteomes" id="UP000642829">
    <property type="component" value="Unassembled WGS sequence"/>
</dbReference>
<accession>A0A8J3GCC4</accession>
<reference evidence="2" key="1">
    <citation type="journal article" date="2014" name="Int. J. Syst. Evol. Microbiol.">
        <title>Complete genome sequence of Corynebacterium casei LMG S-19264T (=DSM 44701T), isolated from a smear-ripened cheese.</title>
        <authorList>
            <consortium name="US DOE Joint Genome Institute (JGI-PGF)"/>
            <person name="Walter F."/>
            <person name="Albersmeier A."/>
            <person name="Kalinowski J."/>
            <person name="Ruckert C."/>
        </authorList>
    </citation>
    <scope>NUCLEOTIDE SEQUENCE</scope>
    <source>
        <strain evidence="2">KCTC 12870</strain>
    </source>
</reference>
<comment type="caution">
    <text evidence="2">The sequence shown here is derived from an EMBL/GenBank/DDBJ whole genome shotgun (WGS) entry which is preliminary data.</text>
</comment>
<keyword evidence="3" id="KW-1185">Reference proteome</keyword>
<sequence length="230" mass="25570">MAVATQTQSGSEPARAVRELTGWRLLSVRALALIARVWSASLRIQPDDEARRLLADPRPTVFVIWHNRLFGVAEIHRRFRRPYVNRPIYGLISASRDGAWLAGFFQLIGIRAVRGSSSWRGTQAVRESLKILEYGDLGITPDGPRGPCYDFKSGAALVARKADCPVVMISLNFSRAKQLGSWDGFYLPYPFSRVELIGRSATLKTSGPLEPLAEALKEQLTAITRDCSKK</sequence>